<protein>
    <submittedName>
        <fullName evidence="1">DUF3182 family protein</fullName>
    </submittedName>
</protein>
<dbReference type="Proteomes" id="UP000313390">
    <property type="component" value="Unassembled WGS sequence"/>
</dbReference>
<reference evidence="1 2" key="1">
    <citation type="journal article" date="2011" name="Int. J. Syst. Evol. Microbiol.">
        <title>Ochrobactrum pecoris sp. nov., isolated from farm animals.</title>
        <authorList>
            <person name="Kampfer P."/>
            <person name="Huber B."/>
            <person name="Busse H.J."/>
            <person name="Scholz H.C."/>
            <person name="Tomaso H."/>
            <person name="Hotzel H."/>
            <person name="Melzer F."/>
        </authorList>
    </citation>
    <scope>NUCLEOTIDE SEQUENCE [LARGE SCALE GENOMIC DNA]</scope>
    <source>
        <strain evidence="1 2">08RB2639</strain>
    </source>
</reference>
<dbReference type="EMBL" id="VEWK01000017">
    <property type="protein sequence ID" value="TNV08984.1"/>
    <property type="molecule type" value="Genomic_DNA"/>
</dbReference>
<dbReference type="InterPro" id="IPR021519">
    <property type="entry name" value="DUF3182"/>
</dbReference>
<accession>A0A5C5CD50</accession>
<dbReference type="Pfam" id="PF11379">
    <property type="entry name" value="DUF3182"/>
    <property type="match status" value="1"/>
</dbReference>
<dbReference type="SUPFAM" id="SSF56059">
    <property type="entry name" value="Glutathione synthetase ATP-binding domain-like"/>
    <property type="match status" value="1"/>
</dbReference>
<evidence type="ECO:0000313" key="2">
    <source>
        <dbReference type="Proteomes" id="UP000313390"/>
    </source>
</evidence>
<evidence type="ECO:0000313" key="1">
    <source>
        <dbReference type="EMBL" id="TNV08984.1"/>
    </source>
</evidence>
<organism evidence="1 2">
    <name type="scientific">Brucella pecoris</name>
    <dbReference type="NCBI Taxonomy" id="867683"/>
    <lineage>
        <taxon>Bacteria</taxon>
        <taxon>Pseudomonadati</taxon>
        <taxon>Pseudomonadota</taxon>
        <taxon>Alphaproteobacteria</taxon>
        <taxon>Hyphomicrobiales</taxon>
        <taxon>Brucellaceae</taxon>
        <taxon>Brucella/Ochrobactrum group</taxon>
        <taxon>Brucella</taxon>
    </lineage>
</organism>
<gene>
    <name evidence="1" type="ORF">FIB18_22180</name>
</gene>
<comment type="caution">
    <text evidence="1">The sequence shown here is derived from an EMBL/GenBank/DDBJ whole genome shotgun (WGS) entry which is preliminary data.</text>
</comment>
<name>A0A5C5CD50_9HYPH</name>
<dbReference type="AlphaFoldDB" id="A0A5C5CD50"/>
<proteinExistence type="predicted"/>
<sequence length="369" mass="41113">MESALFRGDPTRKIRVVCQSSDSPHNVASVEALAARLSSLTGRHLLPTLQSFDENNETFFVPTFALVRQDGHPEMSIENFYGGIVHHGFMATKLVTHPHWHDDDNLPEGWAGKFVVCLQDCVLPGFSVFSHRHALDAASALLKKHKVRFKNPYASGGKDQTVIETVRALDRFLETVSDREIANGLVVEEDVDNSTTYSVGQVQIENHIGSYLGRQYTSHDADGSEVYAGSRLRVVRGSWDALLHQLQSPVARRVVENARRYDEAARQHLGLIASRRNYDVLVGPITENGVRCGVLEQSWRVGGASPAEVLALEKLAQDETVNAVQAVLRESYGPPPTFNEDDFVVYVGDDDFGRPLHKYARIEKIYHDP</sequence>
<dbReference type="RefSeq" id="WP_140022807.1">
    <property type="nucleotide sequence ID" value="NZ_JACIEX010000016.1"/>
</dbReference>